<proteinExistence type="predicted"/>
<evidence type="ECO:0000259" key="2">
    <source>
        <dbReference type="Pfam" id="PF14032"/>
    </source>
</evidence>
<dbReference type="Gene3D" id="3.40.1000.70">
    <property type="entry name" value="PknH-like extracellular domain"/>
    <property type="match status" value="1"/>
</dbReference>
<dbReference type="Proteomes" id="UP000036334">
    <property type="component" value="Unassembled WGS sequence"/>
</dbReference>
<evidence type="ECO:0000256" key="1">
    <source>
        <dbReference type="SAM" id="SignalP"/>
    </source>
</evidence>
<dbReference type="PROSITE" id="PS51257">
    <property type="entry name" value="PROKAR_LIPOPROTEIN"/>
    <property type="match status" value="1"/>
</dbReference>
<feature type="domain" description="PknH-like extracellular" evidence="2">
    <location>
        <begin position="42"/>
        <end position="212"/>
    </location>
</feature>
<evidence type="ECO:0000313" key="4">
    <source>
        <dbReference type="Proteomes" id="UP000036334"/>
    </source>
</evidence>
<keyword evidence="4" id="KW-1185">Reference proteome</keyword>
<reference evidence="3 4" key="1">
    <citation type="submission" date="2015-05" db="EMBL/GenBank/DDBJ databases">
        <title>Genome sequence of Mycobacterium haemophilum.</title>
        <authorList>
            <person name="Greninger A.L."/>
            <person name="Cunningham G."/>
            <person name="Miller S."/>
        </authorList>
    </citation>
    <scope>NUCLEOTIDE SEQUENCE [LARGE SCALE GENOMIC DNA]</scope>
    <source>
        <strain evidence="4">UC1</strain>
    </source>
</reference>
<keyword evidence="1" id="KW-0732">Signal</keyword>
<organism evidence="3 4">
    <name type="scientific">Mycobacterium haemophilum</name>
    <dbReference type="NCBI Taxonomy" id="29311"/>
    <lineage>
        <taxon>Bacteria</taxon>
        <taxon>Bacillati</taxon>
        <taxon>Actinomycetota</taxon>
        <taxon>Actinomycetes</taxon>
        <taxon>Mycobacteriales</taxon>
        <taxon>Mycobacteriaceae</taxon>
        <taxon>Mycobacterium</taxon>
    </lineage>
</organism>
<dbReference type="Pfam" id="PF14032">
    <property type="entry name" value="PknH_C"/>
    <property type="match status" value="1"/>
</dbReference>
<dbReference type="InterPro" id="IPR038232">
    <property type="entry name" value="PknH-like_Extracell_sf"/>
</dbReference>
<dbReference type="AlphaFoldDB" id="A0A0I9UDG8"/>
<dbReference type="STRING" id="1202450.B586_17070"/>
<dbReference type="InterPro" id="IPR026954">
    <property type="entry name" value="PknH-like_Extracell"/>
</dbReference>
<sequence>MDKAFNGRYVFFVCGLAIVLSACSHPSAPAKPTTAASRVDAKSLIISVADVIRIANFADLTPQTMADLRQPSAGNMNAPGPCRAVGNSVFTFAGGWTQFRGVSYSGTTDDLEPGGMAPIDQVSQAVAVYPNDGAARVALDQLATSLTQCAALHDSAYDFALERPDPATLRLSSVGWSHQYHVKSSVLMSIGVLGLEPADEIAGAVLQAISDRID</sequence>
<keyword evidence="3" id="KW-0449">Lipoprotein</keyword>
<accession>A0A0I9UDG8</accession>
<feature type="chain" id="PRO_5005237614" evidence="1">
    <location>
        <begin position="31"/>
        <end position="214"/>
    </location>
</feature>
<comment type="caution">
    <text evidence="3">The sequence shown here is derived from an EMBL/GenBank/DDBJ whole genome shotgun (WGS) entry which is preliminary data.</text>
</comment>
<name>A0A0I9UDG8_9MYCO</name>
<protein>
    <submittedName>
        <fullName evidence="3">Lipoprotein LpqQ</fullName>
    </submittedName>
</protein>
<dbReference type="PATRIC" id="fig|29311.18.peg.348"/>
<feature type="signal peptide" evidence="1">
    <location>
        <begin position="1"/>
        <end position="30"/>
    </location>
</feature>
<dbReference type="EMBL" id="LDPR01000001">
    <property type="protein sequence ID" value="KLO39275.1"/>
    <property type="molecule type" value="Genomic_DNA"/>
</dbReference>
<evidence type="ECO:0000313" key="3">
    <source>
        <dbReference type="EMBL" id="KLO39275.1"/>
    </source>
</evidence>
<gene>
    <name evidence="3" type="ORF">ABH38_01595</name>
</gene>